<feature type="transmembrane region" description="Helical" evidence="5">
    <location>
        <begin position="463"/>
        <end position="485"/>
    </location>
</feature>
<keyword evidence="2 4" id="KW-0328">Glycosyltransferase</keyword>
<dbReference type="InterPro" id="IPR002213">
    <property type="entry name" value="UDP_glucos_trans"/>
</dbReference>
<dbReference type="PANTHER" id="PTHR48043">
    <property type="entry name" value="EG:EG0003.4 PROTEIN-RELATED"/>
    <property type="match status" value="1"/>
</dbReference>
<dbReference type="PROSITE" id="PS00375">
    <property type="entry name" value="UDPGT"/>
    <property type="match status" value="1"/>
</dbReference>
<accession>T1IY73</accession>
<comment type="catalytic activity">
    <reaction evidence="5">
        <text>glucuronate acceptor + UDP-alpha-D-glucuronate = acceptor beta-D-glucuronoside + UDP + H(+)</text>
        <dbReference type="Rhea" id="RHEA:21032"/>
        <dbReference type="ChEBI" id="CHEBI:15378"/>
        <dbReference type="ChEBI" id="CHEBI:58052"/>
        <dbReference type="ChEBI" id="CHEBI:58223"/>
        <dbReference type="ChEBI" id="CHEBI:132367"/>
        <dbReference type="ChEBI" id="CHEBI:132368"/>
        <dbReference type="EC" id="2.4.1.17"/>
    </reaction>
</comment>
<dbReference type="OMA" id="FAMRERN"/>
<keyword evidence="5" id="KW-0732">Signal</keyword>
<dbReference type="GO" id="GO:0016020">
    <property type="term" value="C:membrane"/>
    <property type="evidence" value="ECO:0007669"/>
    <property type="project" value="UniProtKB-SubCell"/>
</dbReference>
<evidence type="ECO:0000313" key="8">
    <source>
        <dbReference type="Proteomes" id="UP000014500"/>
    </source>
</evidence>
<feature type="chain" id="PRO_5007365882" description="UDP-glucuronosyltransferase" evidence="5">
    <location>
        <begin position="21"/>
        <end position="489"/>
    </location>
</feature>
<dbReference type="InterPro" id="IPR050271">
    <property type="entry name" value="UDP-glycosyltransferase"/>
</dbReference>
<organism evidence="7 8">
    <name type="scientific">Strigamia maritima</name>
    <name type="common">European centipede</name>
    <name type="synonym">Geophilus maritimus</name>
    <dbReference type="NCBI Taxonomy" id="126957"/>
    <lineage>
        <taxon>Eukaryota</taxon>
        <taxon>Metazoa</taxon>
        <taxon>Ecdysozoa</taxon>
        <taxon>Arthropoda</taxon>
        <taxon>Myriapoda</taxon>
        <taxon>Chilopoda</taxon>
        <taxon>Pleurostigmophora</taxon>
        <taxon>Geophilomorpha</taxon>
        <taxon>Linotaeniidae</taxon>
        <taxon>Strigamia</taxon>
    </lineage>
</organism>
<dbReference type="CDD" id="cd03784">
    <property type="entry name" value="GT1_Gtf-like"/>
    <property type="match status" value="1"/>
</dbReference>
<name>T1IY73_STRMM</name>
<evidence type="ECO:0000256" key="1">
    <source>
        <dbReference type="ARBA" id="ARBA00009995"/>
    </source>
</evidence>
<proteinExistence type="evidence at transcript level"/>
<dbReference type="GO" id="GO:0015020">
    <property type="term" value="F:glucuronosyltransferase activity"/>
    <property type="evidence" value="ECO:0007669"/>
    <property type="project" value="UniProtKB-EC"/>
</dbReference>
<feature type="signal peptide" evidence="5">
    <location>
        <begin position="1"/>
        <end position="20"/>
    </location>
</feature>
<evidence type="ECO:0000313" key="6">
    <source>
        <dbReference type="EMBL" id="AHX56951.1"/>
    </source>
</evidence>
<evidence type="ECO:0000256" key="5">
    <source>
        <dbReference type="RuleBase" id="RU362059"/>
    </source>
</evidence>
<dbReference type="EnsemblMetazoa" id="SMAR006178-RA">
    <property type="protein sequence ID" value="SMAR006178-PA"/>
    <property type="gene ID" value="SMAR006178"/>
</dbReference>
<keyword evidence="3 4" id="KW-0808">Transferase</keyword>
<reference evidence="6" key="2">
    <citation type="journal article" date="2014" name="Insect Biochem. Mol. Biol.">
        <title>Bacterial origin of a diverse family of UDP-glycosyltransferase genes in the Tetranychus urticae genome.</title>
        <authorList>
            <person name="Ahn S.J."/>
            <person name="Dermauw W."/>
            <person name="Wybouw N."/>
            <person name="Heckel D.G."/>
            <person name="Van Leeuwen T."/>
        </authorList>
    </citation>
    <scope>NUCLEOTIDE SEQUENCE</scope>
</reference>
<dbReference type="SUPFAM" id="SSF53756">
    <property type="entry name" value="UDP-Glycosyltransferase/glycogen phosphorylase"/>
    <property type="match status" value="1"/>
</dbReference>
<dbReference type="EC" id="2.4.1.17" evidence="5"/>
<protein>
    <recommendedName>
        <fullName evidence="5">UDP-glucuronosyltransferase</fullName>
        <ecNumber evidence="5">2.4.1.17</ecNumber>
    </recommendedName>
</protein>
<dbReference type="FunFam" id="3.40.50.2000:FF:000050">
    <property type="entry name" value="UDP-glucuronosyltransferase"/>
    <property type="match status" value="1"/>
</dbReference>
<dbReference type="PANTHER" id="PTHR48043:SF145">
    <property type="entry name" value="FI06409P-RELATED"/>
    <property type="match status" value="1"/>
</dbReference>
<gene>
    <name evidence="6" type="primary">UGT211H1</name>
</gene>
<reference evidence="7" key="4">
    <citation type="submission" date="2015-02" db="UniProtKB">
        <authorList>
            <consortium name="EnsemblMetazoa"/>
        </authorList>
    </citation>
    <scope>IDENTIFICATION</scope>
</reference>
<dbReference type="Proteomes" id="UP000014500">
    <property type="component" value="Unassembled WGS sequence"/>
</dbReference>
<dbReference type="Pfam" id="PF00201">
    <property type="entry name" value="UDPGT"/>
    <property type="match status" value="1"/>
</dbReference>
<comment type="similarity">
    <text evidence="1 4">Belongs to the UDP-glycosyltransferase family.</text>
</comment>
<evidence type="ECO:0000313" key="7">
    <source>
        <dbReference type="EnsemblMetazoa" id="SMAR006178-PA"/>
    </source>
</evidence>
<dbReference type="STRING" id="126957.T1IY73"/>
<evidence type="ECO:0000256" key="2">
    <source>
        <dbReference type="ARBA" id="ARBA00022676"/>
    </source>
</evidence>
<comment type="subcellular location">
    <subcellularLocation>
        <location evidence="5">Membrane</location>
        <topology evidence="5">Single-pass membrane protein</topology>
    </subcellularLocation>
</comment>
<keyword evidence="5" id="KW-1133">Transmembrane helix</keyword>
<reference evidence="8" key="1">
    <citation type="submission" date="2011-05" db="EMBL/GenBank/DDBJ databases">
        <authorList>
            <person name="Richards S.R."/>
            <person name="Qu J."/>
            <person name="Jiang H."/>
            <person name="Jhangiani S.N."/>
            <person name="Agravi P."/>
            <person name="Goodspeed R."/>
            <person name="Gross S."/>
            <person name="Mandapat C."/>
            <person name="Jackson L."/>
            <person name="Mathew T."/>
            <person name="Pu L."/>
            <person name="Thornton R."/>
            <person name="Saada N."/>
            <person name="Wilczek-Boney K.B."/>
            <person name="Lee S."/>
            <person name="Kovar C."/>
            <person name="Wu Y."/>
            <person name="Scherer S.E."/>
            <person name="Worley K.C."/>
            <person name="Muzny D.M."/>
            <person name="Gibbs R."/>
        </authorList>
    </citation>
    <scope>NUCLEOTIDE SEQUENCE</scope>
    <source>
        <strain evidence="8">Brora</strain>
    </source>
</reference>
<reference evidence="6" key="3">
    <citation type="submission" date="2014-03" db="EMBL/GenBank/DDBJ databases">
        <authorList>
            <person name="Ahn S.-J."/>
            <person name="Dermauw W."/>
            <person name="Wybouw N."/>
            <person name="Heckel D.G."/>
            <person name="Van Leeuwen T."/>
        </authorList>
    </citation>
    <scope>NUCLEOTIDE SEQUENCE</scope>
</reference>
<sequence>MLISKLFIIVFVSLTSLSQASNILVMMPIGGQSHKITFNSIITQLANRGHNITVFSPFIFKQNVKNIILKTATSEDTVKSILQFINTNPIILFSTFKNLITSCCKSSLENSEFKEIIVSNQQFDAVIITSFFNECTLMLSSLLSKVIIQVAGGPMFPWMFLPVTQPPSFVPNPLWPVTDKMTFLERTYNAINSISVKMMSHYHLLGDIESTVWQHYPKAPSIAEAEKRVAFVLQNSDPVLSGPNPSLPHIIDIGGLHCEDAKPIPRDLNDFIETSGDHGFILFSLGSNVKSKFLPDDKKQSFLKALARLNQTVIWKYEDDLKETPKNVLVRKWLPQQDLLGDNRARLFISHGGLLSLQEAVYHRVPIVGIPVFTDQPGNIARVVQLHIGVQLLYNDITEENVFNAITKILNDESYTRNVKKYSSIFRDQPEKPSEKAAFRVEYAIRHSGENLLLKANNSFNLFIFYSVDVILFFITIIVISCVIIKKLY</sequence>
<evidence type="ECO:0000256" key="3">
    <source>
        <dbReference type="ARBA" id="ARBA00022679"/>
    </source>
</evidence>
<dbReference type="HOGENOM" id="CLU_012949_0_2_1"/>
<keyword evidence="5" id="KW-0472">Membrane</keyword>
<dbReference type="EMBL" id="JH431671">
    <property type="status" value="NOT_ANNOTATED_CDS"/>
    <property type="molecule type" value="Genomic_DNA"/>
</dbReference>
<evidence type="ECO:0000256" key="4">
    <source>
        <dbReference type="RuleBase" id="RU003718"/>
    </source>
</evidence>
<dbReference type="AlphaFoldDB" id="T1IY73"/>
<keyword evidence="8" id="KW-1185">Reference proteome</keyword>
<dbReference type="Gene3D" id="3.40.50.2000">
    <property type="entry name" value="Glycogen Phosphorylase B"/>
    <property type="match status" value="1"/>
</dbReference>
<dbReference type="EMBL" id="KJ584826">
    <property type="protein sequence ID" value="AHX56951.1"/>
    <property type="molecule type" value="mRNA"/>
</dbReference>
<dbReference type="eggNOG" id="KOG1192">
    <property type="taxonomic scope" value="Eukaryota"/>
</dbReference>
<keyword evidence="5" id="KW-0812">Transmembrane</keyword>
<dbReference type="InterPro" id="IPR035595">
    <property type="entry name" value="UDP_glycos_trans_CS"/>
</dbReference>